<gene>
    <name evidence="1" type="ORF">STCU_05915</name>
</gene>
<comment type="caution">
    <text evidence="1">The sequence shown here is derived from an EMBL/GenBank/DDBJ whole genome shotgun (WGS) entry which is preliminary data.</text>
</comment>
<protein>
    <submittedName>
        <fullName evidence="1">Uncharacterized protein</fullName>
    </submittedName>
</protein>
<reference evidence="1 2" key="1">
    <citation type="journal article" date="2013" name="PLoS ONE">
        <title>Predicting the Proteins of Angomonas deanei, Strigomonas culicis and Their Respective Endosymbionts Reveals New Aspects of the Trypanosomatidae Family.</title>
        <authorList>
            <person name="Motta M.C."/>
            <person name="Martins A.C."/>
            <person name="de Souza S.S."/>
            <person name="Catta-Preta C.M."/>
            <person name="Silva R."/>
            <person name="Klein C.C."/>
            <person name="de Almeida L.G."/>
            <person name="de Lima Cunha O."/>
            <person name="Ciapina L.P."/>
            <person name="Brocchi M."/>
            <person name="Colabardini A.C."/>
            <person name="de Araujo Lima B."/>
            <person name="Machado C.R."/>
            <person name="de Almeida Soares C.M."/>
            <person name="Probst C.M."/>
            <person name="de Menezes C.B."/>
            <person name="Thompson C.E."/>
            <person name="Bartholomeu D.C."/>
            <person name="Gradia D.F."/>
            <person name="Pavoni D.P."/>
            <person name="Grisard E.C."/>
            <person name="Fantinatti-Garboggini F."/>
            <person name="Marchini F.K."/>
            <person name="Rodrigues-Luiz G.F."/>
            <person name="Wagner G."/>
            <person name="Goldman G.H."/>
            <person name="Fietto J.L."/>
            <person name="Elias M.C."/>
            <person name="Goldman M.H."/>
            <person name="Sagot M.F."/>
            <person name="Pereira M."/>
            <person name="Stoco P.H."/>
            <person name="de Mendonca-Neto R.P."/>
            <person name="Teixeira S.M."/>
            <person name="Maciel T.E."/>
            <person name="de Oliveira Mendes T.A."/>
            <person name="Urmenyi T.P."/>
            <person name="de Souza W."/>
            <person name="Schenkman S."/>
            <person name="de Vasconcelos A.T."/>
        </authorList>
    </citation>
    <scope>NUCLEOTIDE SEQUENCE [LARGE SCALE GENOMIC DNA]</scope>
</reference>
<evidence type="ECO:0000313" key="1">
    <source>
        <dbReference type="EMBL" id="EPY27112.1"/>
    </source>
</evidence>
<dbReference type="Proteomes" id="UP000015354">
    <property type="component" value="Unassembled WGS sequence"/>
</dbReference>
<organism evidence="1 2">
    <name type="scientific">Strigomonas culicis</name>
    <dbReference type="NCBI Taxonomy" id="28005"/>
    <lineage>
        <taxon>Eukaryota</taxon>
        <taxon>Discoba</taxon>
        <taxon>Euglenozoa</taxon>
        <taxon>Kinetoplastea</taxon>
        <taxon>Metakinetoplastina</taxon>
        <taxon>Trypanosomatida</taxon>
        <taxon>Trypanosomatidae</taxon>
        <taxon>Strigomonadinae</taxon>
        <taxon>Strigomonas</taxon>
    </lineage>
</organism>
<dbReference type="EMBL" id="ATMH01005915">
    <property type="protein sequence ID" value="EPY27112.1"/>
    <property type="molecule type" value="Genomic_DNA"/>
</dbReference>
<proteinExistence type="predicted"/>
<sequence>MLPLVQNVVIPALLNSPCFEMVSFPVEFTQQETHYRSIDPKGAIVDVFRRCVEEDKMCIVSNTDSSYVFFNNGRCAGKCWIVVHVDVAAGSSANRAVICCYVATKKNRTQHARELSELLKSHIYTKMQKVSQLHLLKQLRDTQNASTELIPSFWGDQFYSENRLPSAPKPHADTVTASASTFYIKGYNLLEIPIYYKLQHQCKKILSRIVSHSFRLELFKIYNREQCFVVADDEQEDTFHYVRLVFVKDMEHRASVTHPSPHVNPTDRCPLLVVQLFSAVNNALVERATQKLQDFCYFLAIQELQSHVNYGQHKVISFNDLVFLQSKRFSPLSIDLKSIVDDRPVEASDVELASSLLLENLRESKFKVFQVQEEGGMHSASSFVEHYKLEEGIQTQPVGTAARSHPPQNEPRTLRFVKVVDTLTDVLVSCALHVDVGARIIYLQQYMTKVPVERYINGESEGSILQPLKNAVDDTVIQLRFHSKSSHFLKGDAASAVKTMAELLSSRFTTCAPECTMLRLFFVSLDDVSTS</sequence>
<dbReference type="AlphaFoldDB" id="S9U8R7"/>
<evidence type="ECO:0000313" key="2">
    <source>
        <dbReference type="Proteomes" id="UP000015354"/>
    </source>
</evidence>
<name>S9U8R7_9TRYP</name>
<dbReference type="OrthoDB" id="245482at2759"/>
<feature type="non-terminal residue" evidence="1">
    <location>
        <position position="531"/>
    </location>
</feature>
<keyword evidence="2" id="KW-1185">Reference proteome</keyword>
<accession>S9U8R7</accession>